<dbReference type="RefSeq" id="WP_163482341.1">
    <property type="nucleotide sequence ID" value="NZ_JAAGWF010000015.1"/>
</dbReference>
<evidence type="ECO:0000256" key="4">
    <source>
        <dbReference type="PROSITE-ProRule" id="PRU00335"/>
    </source>
</evidence>
<evidence type="ECO:0000256" key="2">
    <source>
        <dbReference type="ARBA" id="ARBA00023125"/>
    </source>
</evidence>
<keyword evidence="3" id="KW-0804">Transcription</keyword>
<dbReference type="Gene3D" id="1.10.357.10">
    <property type="entry name" value="Tetracycline Repressor, domain 2"/>
    <property type="match status" value="1"/>
</dbReference>
<keyword evidence="7" id="KW-1185">Reference proteome</keyword>
<dbReference type="InterPro" id="IPR001647">
    <property type="entry name" value="HTH_TetR"/>
</dbReference>
<dbReference type="SUPFAM" id="SSF46689">
    <property type="entry name" value="Homeodomain-like"/>
    <property type="match status" value="1"/>
</dbReference>
<dbReference type="GO" id="GO:0003700">
    <property type="term" value="F:DNA-binding transcription factor activity"/>
    <property type="evidence" value="ECO:0007669"/>
    <property type="project" value="TreeGrafter"/>
</dbReference>
<dbReference type="AlphaFoldDB" id="A0A7K3W239"/>
<dbReference type="PANTHER" id="PTHR30055:SF234">
    <property type="entry name" value="HTH-TYPE TRANSCRIPTIONAL REGULATOR BETI"/>
    <property type="match status" value="1"/>
</dbReference>
<evidence type="ECO:0000313" key="7">
    <source>
        <dbReference type="Proteomes" id="UP000470246"/>
    </source>
</evidence>
<organism evidence="6 7">
    <name type="scientific">Geodermatophilus sabuli</name>
    <dbReference type="NCBI Taxonomy" id="1564158"/>
    <lineage>
        <taxon>Bacteria</taxon>
        <taxon>Bacillati</taxon>
        <taxon>Actinomycetota</taxon>
        <taxon>Actinomycetes</taxon>
        <taxon>Geodermatophilales</taxon>
        <taxon>Geodermatophilaceae</taxon>
        <taxon>Geodermatophilus</taxon>
    </lineage>
</organism>
<dbReference type="InterPro" id="IPR036271">
    <property type="entry name" value="Tet_transcr_reg_TetR-rel_C_sf"/>
</dbReference>
<proteinExistence type="predicted"/>
<dbReference type="PANTHER" id="PTHR30055">
    <property type="entry name" value="HTH-TYPE TRANSCRIPTIONAL REGULATOR RUTR"/>
    <property type="match status" value="1"/>
</dbReference>
<comment type="caution">
    <text evidence="6">The sequence shown here is derived from an EMBL/GenBank/DDBJ whole genome shotgun (WGS) entry which is preliminary data.</text>
</comment>
<evidence type="ECO:0000313" key="6">
    <source>
        <dbReference type="EMBL" id="NEK58959.1"/>
    </source>
</evidence>
<evidence type="ECO:0000256" key="3">
    <source>
        <dbReference type="ARBA" id="ARBA00023163"/>
    </source>
</evidence>
<dbReference type="Proteomes" id="UP000470246">
    <property type="component" value="Unassembled WGS sequence"/>
</dbReference>
<dbReference type="InterPro" id="IPR025996">
    <property type="entry name" value="MT1864/Rv1816-like_C"/>
</dbReference>
<dbReference type="GO" id="GO:0000976">
    <property type="term" value="F:transcription cis-regulatory region binding"/>
    <property type="evidence" value="ECO:0007669"/>
    <property type="project" value="TreeGrafter"/>
</dbReference>
<gene>
    <name evidence="6" type="ORF">GCU56_13895</name>
</gene>
<keyword evidence="2 4" id="KW-0238">DNA-binding</keyword>
<dbReference type="PROSITE" id="PS50977">
    <property type="entry name" value="HTH_TETR_2"/>
    <property type="match status" value="1"/>
</dbReference>
<dbReference type="Pfam" id="PF13305">
    <property type="entry name" value="TetR_C_33"/>
    <property type="match status" value="1"/>
</dbReference>
<evidence type="ECO:0000256" key="1">
    <source>
        <dbReference type="ARBA" id="ARBA00023015"/>
    </source>
</evidence>
<dbReference type="InterPro" id="IPR050109">
    <property type="entry name" value="HTH-type_TetR-like_transc_reg"/>
</dbReference>
<keyword evidence="1" id="KW-0805">Transcription regulation</keyword>
<name>A0A7K3W239_9ACTN</name>
<dbReference type="InterPro" id="IPR009057">
    <property type="entry name" value="Homeodomain-like_sf"/>
</dbReference>
<reference evidence="6 7" key="1">
    <citation type="submission" date="2020-02" db="EMBL/GenBank/DDBJ databases">
        <title>Geodermatophilus sabuli CPCC 205279 I12A-02694.</title>
        <authorList>
            <person name="Jiang Z."/>
        </authorList>
    </citation>
    <scope>NUCLEOTIDE SEQUENCE [LARGE SCALE GENOMIC DNA]</scope>
    <source>
        <strain evidence="6 7">I12A-02694</strain>
    </source>
</reference>
<feature type="DNA-binding region" description="H-T-H motif" evidence="4">
    <location>
        <begin position="31"/>
        <end position="50"/>
    </location>
</feature>
<dbReference type="EMBL" id="JAAGWF010000015">
    <property type="protein sequence ID" value="NEK58959.1"/>
    <property type="molecule type" value="Genomic_DNA"/>
</dbReference>
<evidence type="ECO:0000259" key="5">
    <source>
        <dbReference type="PROSITE" id="PS50977"/>
    </source>
</evidence>
<accession>A0A7K3W239</accession>
<feature type="domain" description="HTH tetR-type" evidence="5">
    <location>
        <begin position="7"/>
        <end position="68"/>
    </location>
</feature>
<protein>
    <submittedName>
        <fullName evidence="6">TetR/AcrR family transcriptional regulator</fullName>
    </submittedName>
</protein>
<dbReference type="SUPFAM" id="SSF48498">
    <property type="entry name" value="Tetracyclin repressor-like, C-terminal domain"/>
    <property type="match status" value="1"/>
</dbReference>
<sequence length="198" mass="20230">MAPRIPGRLRADLLAAAAALLERGGSLEAVTLRAVAREAGVSAPAVYGHFPDLGALLDGVLEQGFDELRTAIAAAVAEHSDPVERLLAGCRAYVRAGLATPGRYRAMFGPRRPPGGQTAFDVLVEGVAACAAAGRSGSADPRADAALVWTALHGVVSLRTAGPDLPWPDLDGQVQALVGRLALLDADRAASSGGQRPG</sequence>
<dbReference type="Pfam" id="PF00440">
    <property type="entry name" value="TetR_N"/>
    <property type="match status" value="1"/>
</dbReference>